<dbReference type="OrthoDB" id="10268103at2759"/>
<gene>
    <name evidence="2" type="ORF">PISL3812_09509</name>
</gene>
<sequence length="712" mass="78441">MSPISLDEPPAQSQEIEDLVIVGGGACGVAVFLQILERVKSGKKLRRITVIEKNKNVGPGLAYSESCIGAFLNMHTDTMGLYFDDPKHFSSWRLEQECADVADPFPLRTQYGDYLQALWKQAVEVAQDFGIVVTAIHGEAQSISRTRETFGLLLSDGSHLQAISVVLAPGNFTASATSYLSGIPGYHASPWPIDRLKAIPPDQSVLIIGSRLSAIDTVLSLARNGHVGPIIMISRGGNLPKVQGPSVRFPRRYALYTLAKEVESEREDGLFKIIDGIIEELSQITDGNWSWGSNNREPLDQLEYDIRAAEGGQVQWQAVLKSTAPLIERYWNCLSTASKILFTQKWLSLWMTYRHAMPVKSAKQILSMMQSGHLKVTRGERVDWSDGLFKVNTLHGEVKCQHVIEAVGQECDLHHIQSPLIQSAVKQDLLKPHPAGGVAVDFETLRASPGLYLIGSLTRGTHFYASAIDRNAAHAARVADSLVGVRPARPLHIALFLGSGRFSHLMASRLIVTLLKAGHIPFVFVTSQLAGPGTVKSVLSAELACLEGEPLQEFLACLVPEHQTAEGNIPLNEMGAEHGFLVHHMLSVTDSSSVVDTMRKHHIDAALSLLPYSALDKNIIEYFQAVPRRMFGLGLSVFRRIHNGDVPKGRRNFGFCLRHIRDSLDAGNVVEVQEHPVEKSQTLEDFIQYLIEMGVQMGFKVIDSLARDQEVP</sequence>
<dbReference type="InterPro" id="IPR052189">
    <property type="entry name" value="L-asp_N-monooxygenase_NS-form"/>
</dbReference>
<name>A0A0U1MA80_TALIS</name>
<dbReference type="PANTHER" id="PTHR40254">
    <property type="entry name" value="BLR0577 PROTEIN"/>
    <property type="match status" value="1"/>
</dbReference>
<dbReference type="STRING" id="28573.A0A0U1MA80"/>
<dbReference type="InterPro" id="IPR036188">
    <property type="entry name" value="FAD/NAD-bd_sf"/>
</dbReference>
<organism evidence="2 3">
    <name type="scientific">Talaromyces islandicus</name>
    <name type="common">Penicillium islandicum</name>
    <dbReference type="NCBI Taxonomy" id="28573"/>
    <lineage>
        <taxon>Eukaryota</taxon>
        <taxon>Fungi</taxon>
        <taxon>Dikarya</taxon>
        <taxon>Ascomycota</taxon>
        <taxon>Pezizomycotina</taxon>
        <taxon>Eurotiomycetes</taxon>
        <taxon>Eurotiomycetidae</taxon>
        <taxon>Eurotiales</taxon>
        <taxon>Trichocomaceae</taxon>
        <taxon>Talaromyces</taxon>
        <taxon>Talaromyces sect. Islandici</taxon>
    </lineage>
</organism>
<keyword evidence="3" id="KW-1185">Reference proteome</keyword>
<reference evidence="2 3" key="1">
    <citation type="submission" date="2015-04" db="EMBL/GenBank/DDBJ databases">
        <authorList>
            <person name="Syromyatnikov M.Y."/>
            <person name="Popov V.N."/>
        </authorList>
    </citation>
    <scope>NUCLEOTIDE SEQUENCE [LARGE SCALE GENOMIC DNA]</scope>
    <source>
        <strain evidence="2">WF-38-12</strain>
    </source>
</reference>
<dbReference type="SUPFAM" id="SSF53328">
    <property type="entry name" value="Formyltransferase"/>
    <property type="match status" value="1"/>
</dbReference>
<evidence type="ECO:0000259" key="1">
    <source>
        <dbReference type="Pfam" id="PF13454"/>
    </source>
</evidence>
<dbReference type="InterPro" id="IPR036477">
    <property type="entry name" value="Formyl_transf_N_sf"/>
</dbReference>
<feature type="domain" description="FAD-dependent urate hydroxylase HpyO/Asp monooxygenase CreE-like FAD/NAD(P)-binding" evidence="1">
    <location>
        <begin position="20"/>
        <end position="171"/>
    </location>
</feature>
<dbReference type="Pfam" id="PF13454">
    <property type="entry name" value="NAD_binding_9"/>
    <property type="match status" value="1"/>
</dbReference>
<proteinExistence type="predicted"/>
<dbReference type="Proteomes" id="UP000054383">
    <property type="component" value="Unassembled WGS sequence"/>
</dbReference>
<dbReference type="EMBL" id="CVMT01000012">
    <property type="protein sequence ID" value="CRG92449.1"/>
    <property type="molecule type" value="Genomic_DNA"/>
</dbReference>
<dbReference type="InterPro" id="IPR038732">
    <property type="entry name" value="HpyO/CreE_NAD-binding"/>
</dbReference>
<dbReference type="PANTHER" id="PTHR40254:SF1">
    <property type="entry name" value="BLR0577 PROTEIN"/>
    <property type="match status" value="1"/>
</dbReference>
<accession>A0A0U1MA80</accession>
<evidence type="ECO:0000313" key="2">
    <source>
        <dbReference type="EMBL" id="CRG92449.1"/>
    </source>
</evidence>
<protein>
    <recommendedName>
        <fullName evidence="1">FAD-dependent urate hydroxylase HpyO/Asp monooxygenase CreE-like FAD/NAD(P)-binding domain-containing protein</fullName>
    </recommendedName>
</protein>
<dbReference type="Gene3D" id="3.50.50.60">
    <property type="entry name" value="FAD/NAD(P)-binding domain"/>
    <property type="match status" value="1"/>
</dbReference>
<dbReference type="SUPFAM" id="SSF51905">
    <property type="entry name" value="FAD/NAD(P)-binding domain"/>
    <property type="match status" value="2"/>
</dbReference>
<dbReference type="OMA" id="NMHTDTM"/>
<dbReference type="AlphaFoldDB" id="A0A0U1MA80"/>
<evidence type="ECO:0000313" key="3">
    <source>
        <dbReference type="Proteomes" id="UP000054383"/>
    </source>
</evidence>